<name>A0A1Z4MWE3_9CYAN</name>
<reference evidence="1 2" key="1">
    <citation type="submission" date="2017-06" db="EMBL/GenBank/DDBJ databases">
        <title>Genome sequencing of cyanobaciteial culture collection at National Institute for Environmental Studies (NIES).</title>
        <authorList>
            <person name="Hirose Y."/>
            <person name="Shimura Y."/>
            <person name="Fujisawa T."/>
            <person name="Nakamura Y."/>
            <person name="Kawachi M."/>
        </authorList>
    </citation>
    <scope>NUCLEOTIDE SEQUENCE [LARGE SCALE GENOMIC DNA]</scope>
    <source>
        <strain evidence="1 2">NIES-37</strain>
    </source>
</reference>
<keyword evidence="2" id="KW-1185">Reference proteome</keyword>
<dbReference type="Proteomes" id="UP000218785">
    <property type="component" value="Chromosome"/>
</dbReference>
<sequence>MADIADAIAALIFDERLLDISIFNNWVLGMGHWALGMGKYQYQKNKHRRNGVHRCLWVIRVNESGFFADFYQNCLKKVNLNDSPSGCCLN</sequence>
<dbReference type="AlphaFoldDB" id="A0A1Z4MWE3"/>
<dbReference type="KEGG" id="ttq:NIES37_17320"/>
<evidence type="ECO:0000313" key="1">
    <source>
        <dbReference type="EMBL" id="BAY97787.1"/>
    </source>
</evidence>
<accession>A0A1Z4MWE3</accession>
<gene>
    <name evidence="1" type="ORF">NIES37_17320</name>
</gene>
<proteinExistence type="predicted"/>
<dbReference type="EMBL" id="AP018248">
    <property type="protein sequence ID" value="BAY97787.1"/>
    <property type="molecule type" value="Genomic_DNA"/>
</dbReference>
<evidence type="ECO:0000313" key="2">
    <source>
        <dbReference type="Proteomes" id="UP000218785"/>
    </source>
</evidence>
<dbReference type="RefSeq" id="WP_096574786.1">
    <property type="nucleotide sequence ID" value="NZ_CAWNJS010000001.1"/>
</dbReference>
<protein>
    <submittedName>
        <fullName evidence="1">Uncharacterized protein</fullName>
    </submittedName>
</protein>
<organism evidence="1 2">
    <name type="scientific">Tolypothrix tenuis PCC 7101</name>
    <dbReference type="NCBI Taxonomy" id="231146"/>
    <lineage>
        <taxon>Bacteria</taxon>
        <taxon>Bacillati</taxon>
        <taxon>Cyanobacteriota</taxon>
        <taxon>Cyanophyceae</taxon>
        <taxon>Nostocales</taxon>
        <taxon>Tolypothrichaceae</taxon>
        <taxon>Tolypothrix</taxon>
    </lineage>
</organism>